<evidence type="ECO:0000256" key="4">
    <source>
        <dbReference type="ARBA" id="ARBA00022692"/>
    </source>
</evidence>
<dbReference type="Proteomes" id="UP000550401">
    <property type="component" value="Unassembled WGS sequence"/>
</dbReference>
<comment type="pathway">
    <text evidence="7">Phospholipid metabolism; CDP-diacylglycerol biosynthesis; CDP-diacylglycerol from sn-glycerol 3-phosphate: step 3/3.</text>
</comment>
<name>A0A839ER48_9GAMM</name>
<evidence type="ECO:0000256" key="8">
    <source>
        <dbReference type="SAM" id="Phobius"/>
    </source>
</evidence>
<dbReference type="UniPathway" id="UPA00557">
    <property type="reaction ID" value="UER00614"/>
</dbReference>
<reference evidence="9 10" key="1">
    <citation type="submission" date="2020-07" db="EMBL/GenBank/DDBJ databases">
        <title>Genomic Encyclopedia of Type Strains, Phase IV (KMG-V): Genome sequencing to study the core and pangenomes of soil and plant-associated prokaryotes.</title>
        <authorList>
            <person name="Whitman W."/>
        </authorList>
    </citation>
    <scope>NUCLEOTIDE SEQUENCE [LARGE SCALE GENOMIC DNA]</scope>
    <source>
        <strain evidence="9 10">RH2WT43</strain>
    </source>
</reference>
<dbReference type="PANTHER" id="PTHR43535">
    <property type="entry name" value="PHOSPHATIDATE CYTIDYLYLTRANSFERASE"/>
    <property type="match status" value="1"/>
</dbReference>
<dbReference type="Pfam" id="PF01148">
    <property type="entry name" value="CTP_transf_1"/>
    <property type="match status" value="1"/>
</dbReference>
<dbReference type="InterPro" id="IPR000374">
    <property type="entry name" value="PC_trans"/>
</dbReference>
<evidence type="ECO:0000256" key="2">
    <source>
        <dbReference type="ARBA" id="ARBA00010185"/>
    </source>
</evidence>
<feature type="transmembrane region" description="Helical" evidence="8">
    <location>
        <begin position="255"/>
        <end position="275"/>
    </location>
</feature>
<keyword evidence="7 9" id="KW-0548">Nucleotidyltransferase</keyword>
<keyword evidence="3 7" id="KW-0808">Transferase</keyword>
<comment type="catalytic activity">
    <reaction evidence="7">
        <text>a 1,2-diacyl-sn-glycero-3-phosphate + CTP + H(+) = a CDP-1,2-diacyl-sn-glycerol + diphosphate</text>
        <dbReference type="Rhea" id="RHEA:16229"/>
        <dbReference type="ChEBI" id="CHEBI:15378"/>
        <dbReference type="ChEBI" id="CHEBI:33019"/>
        <dbReference type="ChEBI" id="CHEBI:37563"/>
        <dbReference type="ChEBI" id="CHEBI:58332"/>
        <dbReference type="ChEBI" id="CHEBI:58608"/>
        <dbReference type="EC" id="2.7.7.41"/>
    </reaction>
</comment>
<feature type="transmembrane region" description="Helical" evidence="8">
    <location>
        <begin position="121"/>
        <end position="140"/>
    </location>
</feature>
<keyword evidence="6 8" id="KW-0472">Membrane</keyword>
<keyword evidence="5 8" id="KW-1133">Transmembrane helix</keyword>
<evidence type="ECO:0000256" key="5">
    <source>
        <dbReference type="ARBA" id="ARBA00022989"/>
    </source>
</evidence>
<feature type="transmembrane region" description="Helical" evidence="8">
    <location>
        <begin position="70"/>
        <end position="87"/>
    </location>
</feature>
<evidence type="ECO:0000256" key="3">
    <source>
        <dbReference type="ARBA" id="ARBA00022679"/>
    </source>
</evidence>
<gene>
    <name evidence="9" type="ORF">FHW12_001018</name>
</gene>
<dbReference type="EMBL" id="JACGXL010000001">
    <property type="protein sequence ID" value="MBA8886827.1"/>
    <property type="molecule type" value="Genomic_DNA"/>
</dbReference>
<evidence type="ECO:0000256" key="6">
    <source>
        <dbReference type="ARBA" id="ARBA00023136"/>
    </source>
</evidence>
<dbReference type="GO" id="GO:0004605">
    <property type="term" value="F:phosphatidate cytidylyltransferase activity"/>
    <property type="evidence" value="ECO:0007669"/>
    <property type="project" value="UniProtKB-EC"/>
</dbReference>
<dbReference type="GO" id="GO:0009273">
    <property type="term" value="P:peptidoglycan-based cell wall biogenesis"/>
    <property type="evidence" value="ECO:0007669"/>
    <property type="project" value="TreeGrafter"/>
</dbReference>
<keyword evidence="10" id="KW-1185">Reference proteome</keyword>
<protein>
    <recommendedName>
        <fullName evidence="7">Phosphatidate cytidylyltransferase</fullName>
        <ecNumber evidence="7">2.7.7.41</ecNumber>
    </recommendedName>
</protein>
<dbReference type="RefSeq" id="WP_220484303.1">
    <property type="nucleotide sequence ID" value="NZ_JACGXL010000001.1"/>
</dbReference>
<feature type="transmembrane region" description="Helical" evidence="8">
    <location>
        <begin position="185"/>
        <end position="206"/>
    </location>
</feature>
<feature type="transmembrane region" description="Helical" evidence="8">
    <location>
        <begin position="99"/>
        <end position="115"/>
    </location>
</feature>
<organism evidence="9 10">
    <name type="scientific">Dokdonella fugitiva</name>
    <dbReference type="NCBI Taxonomy" id="328517"/>
    <lineage>
        <taxon>Bacteria</taxon>
        <taxon>Pseudomonadati</taxon>
        <taxon>Pseudomonadota</taxon>
        <taxon>Gammaproteobacteria</taxon>
        <taxon>Lysobacterales</taxon>
        <taxon>Rhodanobacteraceae</taxon>
        <taxon>Dokdonella</taxon>
    </lineage>
</organism>
<proteinExistence type="inferred from homology"/>
<feature type="transmembrane region" description="Helical" evidence="8">
    <location>
        <begin position="14"/>
        <end position="34"/>
    </location>
</feature>
<dbReference type="PANTHER" id="PTHR43535:SF1">
    <property type="entry name" value="PHOSPHATIDATE CYTIDYLYLTRANSFERASE"/>
    <property type="match status" value="1"/>
</dbReference>
<accession>A0A839ER48</accession>
<dbReference type="PROSITE" id="PS01315">
    <property type="entry name" value="CDS"/>
    <property type="match status" value="1"/>
</dbReference>
<keyword evidence="4 7" id="KW-0812">Transmembrane</keyword>
<sequence>MSLESLHLWIPPSVLWTFGAIVALLVVATIVVALMRRGDAGKHVELAARVNSWWVLVGVFAVALLFRRGIAIGFFALLSFLALKEYLSLIPTRRADRRVLFWAYLCVPIQYWWVWQQWYHMFLIFIPVWAFLFIAMRMVLRGETKDFLRAAGTIHWGLMTMVFGLSHLAYLLVLPDGKPAVGAHGAALLLFVVLLTELNDVLQYIWGRTLGRRKVIESVSPKKTVEGLVGGALTTTLVAFLLAPVLTPLTHTDSIAVGLMIGFGGFLGDVTISAVKRDIGVKDTGTMIPGHGGILDRIDSLLFTAPLFFHFMAFFYF</sequence>
<evidence type="ECO:0000256" key="7">
    <source>
        <dbReference type="RuleBase" id="RU003938"/>
    </source>
</evidence>
<evidence type="ECO:0000256" key="1">
    <source>
        <dbReference type="ARBA" id="ARBA00004141"/>
    </source>
</evidence>
<evidence type="ECO:0000313" key="9">
    <source>
        <dbReference type="EMBL" id="MBA8886827.1"/>
    </source>
</evidence>
<dbReference type="GO" id="GO:0016024">
    <property type="term" value="P:CDP-diacylglycerol biosynthetic process"/>
    <property type="evidence" value="ECO:0007669"/>
    <property type="project" value="UniProtKB-UniPathway"/>
</dbReference>
<comment type="caution">
    <text evidence="9">The sequence shown here is derived from an EMBL/GenBank/DDBJ whole genome shotgun (WGS) entry which is preliminary data.</text>
</comment>
<feature type="transmembrane region" description="Helical" evidence="8">
    <location>
        <begin position="227"/>
        <end position="249"/>
    </location>
</feature>
<dbReference type="GO" id="GO:0005886">
    <property type="term" value="C:plasma membrane"/>
    <property type="evidence" value="ECO:0007669"/>
    <property type="project" value="TreeGrafter"/>
</dbReference>
<feature type="transmembrane region" description="Helical" evidence="8">
    <location>
        <begin position="46"/>
        <end position="64"/>
    </location>
</feature>
<dbReference type="AlphaFoldDB" id="A0A839ER48"/>
<evidence type="ECO:0000313" key="10">
    <source>
        <dbReference type="Proteomes" id="UP000550401"/>
    </source>
</evidence>
<comment type="subcellular location">
    <subcellularLocation>
        <location evidence="1">Membrane</location>
        <topology evidence="1">Multi-pass membrane protein</topology>
    </subcellularLocation>
</comment>
<comment type="similarity">
    <text evidence="2 7">Belongs to the CDS family.</text>
</comment>
<feature type="transmembrane region" description="Helical" evidence="8">
    <location>
        <begin position="152"/>
        <end position="173"/>
    </location>
</feature>
<dbReference type="EC" id="2.7.7.41" evidence="7"/>